<evidence type="ECO:0000313" key="9">
    <source>
        <dbReference type="EMBL" id="TFD61709.1"/>
    </source>
</evidence>
<dbReference type="PANTHER" id="PTHR20854">
    <property type="entry name" value="INOSITOL MONOPHOSPHATASE"/>
    <property type="match status" value="1"/>
</dbReference>
<dbReference type="Proteomes" id="UP000298170">
    <property type="component" value="Unassembled WGS sequence"/>
</dbReference>
<dbReference type="PRINTS" id="PR00377">
    <property type="entry name" value="IMPHPHTASES"/>
</dbReference>
<feature type="binding site" evidence="7">
    <location>
        <position position="90"/>
    </location>
    <ligand>
        <name>Mg(2+)</name>
        <dbReference type="ChEBI" id="CHEBI:18420"/>
        <label>2</label>
    </ligand>
</feature>
<dbReference type="GO" id="GO:0007165">
    <property type="term" value="P:signal transduction"/>
    <property type="evidence" value="ECO:0007669"/>
    <property type="project" value="TreeGrafter"/>
</dbReference>
<dbReference type="PROSITE" id="PS00630">
    <property type="entry name" value="IMP_2"/>
    <property type="match status" value="1"/>
</dbReference>
<dbReference type="GO" id="GO:0046872">
    <property type="term" value="F:metal ion binding"/>
    <property type="evidence" value="ECO:0007669"/>
    <property type="project" value="UniProtKB-KW"/>
</dbReference>
<dbReference type="Gene3D" id="3.30.540.10">
    <property type="entry name" value="Fructose-1,6-Bisphosphatase, subunit A, domain 1"/>
    <property type="match status" value="1"/>
</dbReference>
<organism evidence="9 10">
    <name type="scientific">Cryobacterium suzukii</name>
    <dbReference type="NCBI Taxonomy" id="1259198"/>
    <lineage>
        <taxon>Bacteria</taxon>
        <taxon>Bacillati</taxon>
        <taxon>Actinomycetota</taxon>
        <taxon>Actinomycetes</taxon>
        <taxon>Micrococcales</taxon>
        <taxon>Microbacteriaceae</taxon>
        <taxon>Cryobacterium</taxon>
    </lineage>
</organism>
<dbReference type="GO" id="GO:0008934">
    <property type="term" value="F:inositol monophosphate 1-phosphatase activity"/>
    <property type="evidence" value="ECO:0007669"/>
    <property type="project" value="InterPro"/>
</dbReference>
<dbReference type="EMBL" id="SOHJ01000004">
    <property type="protein sequence ID" value="TFD61709.1"/>
    <property type="molecule type" value="Genomic_DNA"/>
</dbReference>
<dbReference type="InterPro" id="IPR020583">
    <property type="entry name" value="Inositol_monoP_metal-BS"/>
</dbReference>
<protein>
    <recommendedName>
        <fullName evidence="8">Inositol-1-monophosphatase</fullName>
        <ecNumber evidence="8">3.1.3.25</ecNumber>
    </recommendedName>
</protein>
<dbReference type="InterPro" id="IPR000760">
    <property type="entry name" value="Inositol_monophosphatase-like"/>
</dbReference>
<dbReference type="GO" id="GO:0046854">
    <property type="term" value="P:phosphatidylinositol phosphate biosynthetic process"/>
    <property type="evidence" value="ECO:0007669"/>
    <property type="project" value="InterPro"/>
</dbReference>
<evidence type="ECO:0000256" key="5">
    <source>
        <dbReference type="ARBA" id="ARBA00022801"/>
    </source>
</evidence>
<evidence type="ECO:0000256" key="2">
    <source>
        <dbReference type="ARBA" id="ARBA00001946"/>
    </source>
</evidence>
<evidence type="ECO:0000256" key="3">
    <source>
        <dbReference type="ARBA" id="ARBA00009759"/>
    </source>
</evidence>
<evidence type="ECO:0000256" key="8">
    <source>
        <dbReference type="RuleBase" id="RU364068"/>
    </source>
</evidence>
<comment type="cofactor">
    <cofactor evidence="2 7 8">
        <name>Mg(2+)</name>
        <dbReference type="ChEBI" id="CHEBI:18420"/>
    </cofactor>
</comment>
<dbReference type="AlphaFoldDB" id="A0A4R9AGW7"/>
<comment type="similarity">
    <text evidence="3 8">Belongs to the inositol monophosphatase superfamily.</text>
</comment>
<feature type="binding site" evidence="7">
    <location>
        <position position="91"/>
    </location>
    <ligand>
        <name>Mg(2+)</name>
        <dbReference type="ChEBI" id="CHEBI:18420"/>
        <label>1</label>
        <note>catalytic</note>
    </ligand>
</feature>
<gene>
    <name evidence="9" type="ORF">E3T39_06675</name>
</gene>
<dbReference type="OrthoDB" id="9772456at2"/>
<comment type="caution">
    <text evidence="9">The sequence shown here is derived from an EMBL/GenBank/DDBJ whole genome shotgun (WGS) entry which is preliminary data.</text>
</comment>
<dbReference type="RefSeq" id="WP_134513911.1">
    <property type="nucleotide sequence ID" value="NZ_SOHJ01000004.1"/>
</dbReference>
<dbReference type="SUPFAM" id="SSF56655">
    <property type="entry name" value="Carbohydrate phosphatase"/>
    <property type="match status" value="1"/>
</dbReference>
<dbReference type="Gene3D" id="3.40.190.80">
    <property type="match status" value="1"/>
</dbReference>
<dbReference type="GO" id="GO:0006020">
    <property type="term" value="P:inositol metabolic process"/>
    <property type="evidence" value="ECO:0007669"/>
    <property type="project" value="TreeGrafter"/>
</dbReference>
<keyword evidence="4 7" id="KW-0479">Metal-binding</keyword>
<dbReference type="Pfam" id="PF00459">
    <property type="entry name" value="Inositol_P"/>
    <property type="match status" value="1"/>
</dbReference>
<feature type="binding site" evidence="7">
    <location>
        <position position="72"/>
    </location>
    <ligand>
        <name>Mg(2+)</name>
        <dbReference type="ChEBI" id="CHEBI:18420"/>
        <label>1</label>
        <note>catalytic</note>
    </ligand>
</feature>
<accession>A0A4R9AGW7</accession>
<keyword evidence="10" id="KW-1185">Reference proteome</keyword>
<evidence type="ECO:0000256" key="1">
    <source>
        <dbReference type="ARBA" id="ARBA00001033"/>
    </source>
</evidence>
<name>A0A4R9AGW7_9MICO</name>
<evidence type="ECO:0000256" key="4">
    <source>
        <dbReference type="ARBA" id="ARBA00022723"/>
    </source>
</evidence>
<dbReference type="EC" id="3.1.3.25" evidence="8"/>
<feature type="binding site" evidence="7">
    <location>
        <position position="88"/>
    </location>
    <ligand>
        <name>Mg(2+)</name>
        <dbReference type="ChEBI" id="CHEBI:18420"/>
        <label>1</label>
        <note>catalytic</note>
    </ligand>
</feature>
<comment type="catalytic activity">
    <reaction evidence="1 8">
        <text>a myo-inositol phosphate + H2O = myo-inositol + phosphate</text>
        <dbReference type="Rhea" id="RHEA:24056"/>
        <dbReference type="ChEBI" id="CHEBI:15377"/>
        <dbReference type="ChEBI" id="CHEBI:17268"/>
        <dbReference type="ChEBI" id="CHEBI:43474"/>
        <dbReference type="ChEBI" id="CHEBI:84139"/>
        <dbReference type="EC" id="3.1.3.25"/>
    </reaction>
</comment>
<evidence type="ECO:0000256" key="6">
    <source>
        <dbReference type="ARBA" id="ARBA00022842"/>
    </source>
</evidence>
<evidence type="ECO:0000256" key="7">
    <source>
        <dbReference type="PIRSR" id="PIRSR600760-2"/>
    </source>
</evidence>
<dbReference type="InterPro" id="IPR033942">
    <property type="entry name" value="IMPase"/>
</dbReference>
<dbReference type="InterPro" id="IPR020550">
    <property type="entry name" value="Inositol_monophosphatase_CS"/>
</dbReference>
<dbReference type="PROSITE" id="PS00629">
    <property type="entry name" value="IMP_1"/>
    <property type="match status" value="1"/>
</dbReference>
<sequence>MTHPAPTELLDLARTVALTAGALAHRRRTQGVEIAASKSSPEDIVTAADREVELLIRGLLADARPNDGFYGEESDASGGTSGLTWVVDPIDGTVNYLYGIPFYAVSIAVVQGDPDPASWNALAGAVVNPALREVFTASEGSGAWLGDQRLHVNHDVPLSLALAGTGFSYEAARRVWQANVVGGLIGQVRDIRRIGSAALDLCAVACGRLDLYFERGLNPWDHAAGALIAREAGARVGALQADAEGRDLLIAAAPTLYDQFEPVLAGLFERFPSDAGLR</sequence>
<keyword evidence="6 7" id="KW-0460">Magnesium</keyword>
<evidence type="ECO:0000313" key="10">
    <source>
        <dbReference type="Proteomes" id="UP000298170"/>
    </source>
</evidence>
<dbReference type="CDD" id="cd01639">
    <property type="entry name" value="IMPase"/>
    <property type="match status" value="1"/>
</dbReference>
<keyword evidence="5 8" id="KW-0378">Hydrolase</keyword>
<feature type="binding site" evidence="7">
    <location>
        <position position="221"/>
    </location>
    <ligand>
        <name>Mg(2+)</name>
        <dbReference type="ChEBI" id="CHEBI:18420"/>
        <label>1</label>
        <note>catalytic</note>
    </ligand>
</feature>
<proteinExistence type="inferred from homology"/>
<reference evidence="9 10" key="1">
    <citation type="submission" date="2019-03" db="EMBL/GenBank/DDBJ databases">
        <title>Genomics of glacier-inhabiting Cryobacterium strains.</title>
        <authorList>
            <person name="Liu Q."/>
            <person name="Xin Y.-H."/>
        </authorList>
    </citation>
    <scope>NUCLEOTIDE SEQUENCE [LARGE SCALE GENOMIC DNA]</scope>
    <source>
        <strain evidence="9 10">Sr39</strain>
    </source>
</reference>
<dbReference type="PANTHER" id="PTHR20854:SF4">
    <property type="entry name" value="INOSITOL-1-MONOPHOSPHATASE-RELATED"/>
    <property type="match status" value="1"/>
</dbReference>